<dbReference type="AlphaFoldDB" id="A0A562VBX6"/>
<name>A0A562VBX6_9ACTN</name>
<dbReference type="Proteomes" id="UP000321617">
    <property type="component" value="Unassembled WGS sequence"/>
</dbReference>
<sequence>MTIRPNARTGRFHDFMVAARRDRRLVVQPRMGFDHPAVMRSGLIATRGARATTVGTLTLDSFTRVGDFAAVDRALDAGTRLNGYPIVNYGPAFTRAMLDGVLGADFPIQVRHGSSLPGRIFEALIASGIDASEGGPVSYCLPYGRTPLRRTVAAWRAAGRGFAALREQGVEPHIETFGGCMLGQLCPPAMLVAISVLEGLFFARLGIASVSLSYAQQTHPGQDAEAIAALGSLAAELLPGVEWHIVLYTYMGMYPETRHGALGLVADAARLAAGTGCSRLIVKTAAEADRIPTIAENVEALEVAARAAEGAPPIPSGTDTGILDQARRLVDAVLGLSGDVGAALIEAFAKGYLDIPYCLHPDNAGDTASLITGDGRLEWSRTGALPIPRPGPARRDRLTSRGLLDALSHVKRRYDARIPPQPKEIP</sequence>
<dbReference type="InterPro" id="IPR016176">
    <property type="entry name" value="Cbl-dep_enz_cat"/>
</dbReference>
<dbReference type="EMBL" id="VLLL01000005">
    <property type="protein sequence ID" value="TWJ15362.1"/>
    <property type="molecule type" value="Genomic_DNA"/>
</dbReference>
<evidence type="ECO:0000313" key="5">
    <source>
        <dbReference type="Proteomes" id="UP000321617"/>
    </source>
</evidence>
<keyword evidence="5" id="KW-1185">Reference proteome</keyword>
<dbReference type="SUPFAM" id="SSF51703">
    <property type="entry name" value="Cobalamin (vitamin B12)-dependent enzymes"/>
    <property type="match status" value="1"/>
</dbReference>
<accession>A0A562VBX6</accession>
<evidence type="ECO:0000256" key="2">
    <source>
        <dbReference type="ARBA" id="ARBA00023235"/>
    </source>
</evidence>
<dbReference type="InterPro" id="IPR006396">
    <property type="entry name" value="Glu_mut_E"/>
</dbReference>
<keyword evidence="2" id="KW-0413">Isomerase</keyword>
<dbReference type="GO" id="GO:0031419">
    <property type="term" value="F:cobalamin binding"/>
    <property type="evidence" value="ECO:0007669"/>
    <property type="project" value="UniProtKB-KW"/>
</dbReference>
<keyword evidence="3" id="KW-0170">Cobalt</keyword>
<dbReference type="OrthoDB" id="5332339at2"/>
<reference evidence="4 5" key="1">
    <citation type="journal article" date="2013" name="Stand. Genomic Sci.">
        <title>Genomic Encyclopedia of Type Strains, Phase I: The one thousand microbial genomes (KMG-I) project.</title>
        <authorList>
            <person name="Kyrpides N.C."/>
            <person name="Woyke T."/>
            <person name="Eisen J.A."/>
            <person name="Garrity G."/>
            <person name="Lilburn T.G."/>
            <person name="Beck B.J."/>
            <person name="Whitman W.B."/>
            <person name="Hugenholtz P."/>
            <person name="Klenk H.P."/>
        </authorList>
    </citation>
    <scope>NUCLEOTIDE SEQUENCE [LARGE SCALE GENOMIC DNA]</scope>
    <source>
        <strain evidence="4 5">DSM 45044</strain>
    </source>
</reference>
<protein>
    <submittedName>
        <fullName evidence="4">Glutamate mutase subunit E</fullName>
    </submittedName>
</protein>
<comment type="caution">
    <text evidence="4">The sequence shown here is derived from an EMBL/GenBank/DDBJ whole genome shotgun (WGS) entry which is preliminary data.</text>
</comment>
<dbReference type="GO" id="GO:0019670">
    <property type="term" value="P:anaerobic L-glutamate catabolic process"/>
    <property type="evidence" value="ECO:0007669"/>
    <property type="project" value="InterPro"/>
</dbReference>
<dbReference type="Gene3D" id="3.20.20.240">
    <property type="entry name" value="Methylmalonyl-CoA mutase"/>
    <property type="match status" value="1"/>
</dbReference>
<organism evidence="4 5">
    <name type="scientific">Stackebrandtia albiflava</name>
    <dbReference type="NCBI Taxonomy" id="406432"/>
    <lineage>
        <taxon>Bacteria</taxon>
        <taxon>Bacillati</taxon>
        <taxon>Actinomycetota</taxon>
        <taxon>Actinomycetes</taxon>
        <taxon>Glycomycetales</taxon>
        <taxon>Glycomycetaceae</taxon>
        <taxon>Stackebrandtia</taxon>
    </lineage>
</organism>
<dbReference type="PIRSF" id="PIRSF001495">
    <property type="entry name" value="Met_asp_mut_epsi"/>
    <property type="match status" value="1"/>
</dbReference>
<dbReference type="Pfam" id="PF06368">
    <property type="entry name" value="Met_asp_mut_E"/>
    <property type="match status" value="1"/>
</dbReference>
<evidence type="ECO:0000313" key="4">
    <source>
        <dbReference type="EMBL" id="TWJ15362.1"/>
    </source>
</evidence>
<keyword evidence="1" id="KW-0846">Cobalamin</keyword>
<proteinExistence type="predicted"/>
<dbReference type="RefSeq" id="WP_147133918.1">
    <property type="nucleotide sequence ID" value="NZ_BAABIJ010000001.1"/>
</dbReference>
<gene>
    <name evidence="4" type="ORF">LX16_1063</name>
</gene>
<evidence type="ECO:0000256" key="1">
    <source>
        <dbReference type="ARBA" id="ARBA00022628"/>
    </source>
</evidence>
<evidence type="ECO:0000256" key="3">
    <source>
        <dbReference type="ARBA" id="ARBA00023285"/>
    </source>
</evidence>
<dbReference type="GO" id="GO:0050097">
    <property type="term" value="F:methylaspartate mutase activity"/>
    <property type="evidence" value="ECO:0007669"/>
    <property type="project" value="InterPro"/>
</dbReference>